<comment type="similarity">
    <text evidence="1">Belongs to the cyclophilin-type PPIase family.</text>
</comment>
<keyword evidence="3" id="KW-0697">Rotamase</keyword>
<sequence length="658" mass="72072">MHFSSLWLFCLLAYCAVACQPASEVTDQQSAQAQPFEEGWQRIHQAQDERNRDSIHGYLSHPQASYRYYAALAAGSLQDSTLTPSLVYLLHDSATKVRRAAAFALGQTGGVPAAQTLRKAVETEPDARVQAALLEAYGKVIDAASLGFFQAYETDDAVARAGLAWGLYRSALRQPVPDSLLPRVIAWLQDSSAAVRLAAAHTLMRGQVPSLNAYVDVLRQVARQDTAVEVRMAAAGAWQHVSVASKKQVLREILTEEPDERVKINAVRALDASTFPSLIDPLKDALQAGGNLAVAVAERLHTLVRPQDVSWLVRVAQAQPSAAWRPQALIYAAALRVSPDKRALRRYVLERYHAAESPYAKAQWLDALAEDPAAFDTLRYFVFTAASPIVTSVGLAGLVRMRQHPDFPASQHETWAASIRRGLSAGDVPLISEAAIAMRNPDPTLKTLSTFRADTSLIFAALRRLQLPRDYETYLDLHATLAFLKERPAPPVRSPAWNHPIDWDLLATLPNEPRVRIETSEGTVELLLLPEEAPGTVASFVALARATFFDSLAFHRVVPNFVVQGGSPTGNGWGSTDYTLRSEFSPRPYRTGSVGMASAGKDTEGCQWFITHSPTPHLDGRYTLFAEVVEGLEVVQQLAVGSTIYSVRLVEDIEDPSP</sequence>
<feature type="signal peptide" evidence="5">
    <location>
        <begin position="1"/>
        <end position="18"/>
    </location>
</feature>
<feature type="chain" id="PRO_5011747340" description="peptidylprolyl isomerase" evidence="5">
    <location>
        <begin position="19"/>
        <end position="658"/>
    </location>
</feature>
<dbReference type="PANTHER" id="PTHR45625">
    <property type="entry name" value="PEPTIDYL-PROLYL CIS-TRANS ISOMERASE-RELATED"/>
    <property type="match status" value="1"/>
</dbReference>
<dbReference type="Pfam" id="PF00160">
    <property type="entry name" value="Pro_isomerase"/>
    <property type="match status" value="1"/>
</dbReference>
<dbReference type="SUPFAM" id="SSF50891">
    <property type="entry name" value="Cyclophilin-like"/>
    <property type="match status" value="1"/>
</dbReference>
<evidence type="ECO:0000256" key="1">
    <source>
        <dbReference type="ARBA" id="ARBA00007365"/>
    </source>
</evidence>
<keyword evidence="8" id="KW-1185">Reference proteome</keyword>
<keyword evidence="4 7" id="KW-0413">Isomerase</keyword>
<dbReference type="OrthoDB" id="9807797at2"/>
<dbReference type="STRING" id="1075417.SAMN05421823_103443"/>
<evidence type="ECO:0000313" key="7">
    <source>
        <dbReference type="EMBL" id="SDK74494.1"/>
    </source>
</evidence>
<evidence type="ECO:0000256" key="5">
    <source>
        <dbReference type="SAM" id="SignalP"/>
    </source>
</evidence>
<dbReference type="CDD" id="cd00317">
    <property type="entry name" value="cyclophilin"/>
    <property type="match status" value="1"/>
</dbReference>
<dbReference type="Proteomes" id="UP000198510">
    <property type="component" value="Unassembled WGS sequence"/>
</dbReference>
<dbReference type="PANTHER" id="PTHR45625:SF4">
    <property type="entry name" value="PEPTIDYLPROLYL ISOMERASE DOMAIN AND WD REPEAT-CONTAINING PROTEIN 1"/>
    <property type="match status" value="1"/>
</dbReference>
<dbReference type="InterPro" id="IPR011989">
    <property type="entry name" value="ARM-like"/>
</dbReference>
<reference evidence="7 8" key="1">
    <citation type="submission" date="2016-10" db="EMBL/GenBank/DDBJ databases">
        <authorList>
            <person name="de Groot N.N."/>
        </authorList>
    </citation>
    <scope>NUCLEOTIDE SEQUENCE [LARGE SCALE GENOMIC DNA]</scope>
    <source>
        <strain evidence="7 8">DSM 25186</strain>
    </source>
</reference>
<dbReference type="PROSITE" id="PS00170">
    <property type="entry name" value="CSA_PPIASE_1"/>
    <property type="match status" value="1"/>
</dbReference>
<dbReference type="GO" id="GO:0003755">
    <property type="term" value="F:peptidyl-prolyl cis-trans isomerase activity"/>
    <property type="evidence" value="ECO:0007669"/>
    <property type="project" value="UniProtKB-KW"/>
</dbReference>
<dbReference type="InterPro" id="IPR029000">
    <property type="entry name" value="Cyclophilin-like_dom_sf"/>
</dbReference>
<dbReference type="InterPro" id="IPR004155">
    <property type="entry name" value="PBS_lyase_HEAT"/>
</dbReference>
<evidence type="ECO:0000256" key="3">
    <source>
        <dbReference type="ARBA" id="ARBA00023110"/>
    </source>
</evidence>
<dbReference type="PROSITE" id="PS50077">
    <property type="entry name" value="HEAT_REPEAT"/>
    <property type="match status" value="1"/>
</dbReference>
<dbReference type="PRINTS" id="PR00153">
    <property type="entry name" value="CSAPPISMRASE"/>
</dbReference>
<proteinExistence type="inferred from homology"/>
<dbReference type="EC" id="5.2.1.8" evidence="2"/>
<keyword evidence="5" id="KW-0732">Signal</keyword>
<evidence type="ECO:0000313" key="8">
    <source>
        <dbReference type="Proteomes" id="UP000198510"/>
    </source>
</evidence>
<dbReference type="GO" id="GO:0006457">
    <property type="term" value="P:protein folding"/>
    <property type="evidence" value="ECO:0007669"/>
    <property type="project" value="InterPro"/>
</dbReference>
<dbReference type="PROSITE" id="PS50072">
    <property type="entry name" value="CSA_PPIASE_2"/>
    <property type="match status" value="1"/>
</dbReference>
<evidence type="ECO:0000259" key="6">
    <source>
        <dbReference type="PROSITE" id="PS50072"/>
    </source>
</evidence>
<gene>
    <name evidence="7" type="ORF">SAMN05421823_103443</name>
</gene>
<dbReference type="SMART" id="SM00567">
    <property type="entry name" value="EZ_HEAT"/>
    <property type="match status" value="3"/>
</dbReference>
<accession>A0A1G9EEF8</accession>
<dbReference type="RefSeq" id="WP_089681443.1">
    <property type="nucleotide sequence ID" value="NZ_FNFO01000003.1"/>
</dbReference>
<dbReference type="InterPro" id="IPR044666">
    <property type="entry name" value="Cyclophilin_A-like"/>
</dbReference>
<evidence type="ECO:0000256" key="2">
    <source>
        <dbReference type="ARBA" id="ARBA00013194"/>
    </source>
</evidence>
<dbReference type="InterPro" id="IPR020892">
    <property type="entry name" value="Cyclophilin-type_PPIase_CS"/>
</dbReference>
<organism evidence="7 8">
    <name type="scientific">Catalinimonas alkaloidigena</name>
    <dbReference type="NCBI Taxonomy" id="1075417"/>
    <lineage>
        <taxon>Bacteria</taxon>
        <taxon>Pseudomonadati</taxon>
        <taxon>Bacteroidota</taxon>
        <taxon>Cytophagia</taxon>
        <taxon>Cytophagales</taxon>
        <taxon>Catalimonadaceae</taxon>
        <taxon>Catalinimonas</taxon>
    </lineage>
</organism>
<dbReference type="SUPFAM" id="SSF48371">
    <property type="entry name" value="ARM repeat"/>
    <property type="match status" value="1"/>
</dbReference>
<dbReference type="Gene3D" id="1.25.10.10">
    <property type="entry name" value="Leucine-rich Repeat Variant"/>
    <property type="match status" value="2"/>
</dbReference>
<dbReference type="EMBL" id="FNFO01000003">
    <property type="protein sequence ID" value="SDK74494.1"/>
    <property type="molecule type" value="Genomic_DNA"/>
</dbReference>
<feature type="domain" description="PPIase cyclophilin-type" evidence="6">
    <location>
        <begin position="522"/>
        <end position="658"/>
    </location>
</feature>
<evidence type="ECO:0000256" key="4">
    <source>
        <dbReference type="ARBA" id="ARBA00023235"/>
    </source>
</evidence>
<protein>
    <recommendedName>
        <fullName evidence="2">peptidylprolyl isomerase</fullName>
        <ecNumber evidence="2">5.2.1.8</ecNumber>
    </recommendedName>
</protein>
<dbReference type="AlphaFoldDB" id="A0A1G9EEF8"/>
<dbReference type="InterPro" id="IPR002130">
    <property type="entry name" value="Cyclophilin-type_PPIase_dom"/>
</dbReference>
<name>A0A1G9EEF8_9BACT</name>
<dbReference type="Gene3D" id="2.40.100.10">
    <property type="entry name" value="Cyclophilin-like"/>
    <property type="match status" value="1"/>
</dbReference>
<dbReference type="InterPro" id="IPR021133">
    <property type="entry name" value="HEAT_type_2"/>
</dbReference>
<dbReference type="InterPro" id="IPR016024">
    <property type="entry name" value="ARM-type_fold"/>
</dbReference>
<dbReference type="Pfam" id="PF13646">
    <property type="entry name" value="HEAT_2"/>
    <property type="match status" value="1"/>
</dbReference>